<dbReference type="AlphaFoldDB" id="A0A377WJQ1"/>
<proteinExistence type="predicted"/>
<dbReference type="EMBL" id="UGLC01000002">
    <property type="protein sequence ID" value="STT54709.1"/>
    <property type="molecule type" value="Genomic_DNA"/>
</dbReference>
<dbReference type="InterPro" id="IPR027417">
    <property type="entry name" value="P-loop_NTPase"/>
</dbReference>
<dbReference type="InterPro" id="IPR052922">
    <property type="entry name" value="Cytidylate_Kinase-2"/>
</dbReference>
<organism evidence="1 2">
    <name type="scientific">Klebsiella pneumoniae</name>
    <dbReference type="NCBI Taxonomy" id="573"/>
    <lineage>
        <taxon>Bacteria</taxon>
        <taxon>Pseudomonadati</taxon>
        <taxon>Pseudomonadota</taxon>
        <taxon>Gammaproteobacteria</taxon>
        <taxon>Enterobacterales</taxon>
        <taxon>Enterobacteriaceae</taxon>
        <taxon>Klebsiella/Raoultella group</taxon>
        <taxon>Klebsiella</taxon>
        <taxon>Klebsiella pneumoniae complex</taxon>
    </lineage>
</organism>
<evidence type="ECO:0000313" key="1">
    <source>
        <dbReference type="EMBL" id="STT54709.1"/>
    </source>
</evidence>
<accession>A0A377WJQ1</accession>
<name>A0A377WJQ1_KLEPN</name>
<dbReference type="SUPFAM" id="SSF52540">
    <property type="entry name" value="P-loop containing nucleoside triphosphate hydrolases"/>
    <property type="match status" value="1"/>
</dbReference>
<dbReference type="PANTHER" id="PTHR37816:SF1">
    <property type="entry name" value="TOXIN"/>
    <property type="match status" value="1"/>
</dbReference>
<evidence type="ECO:0000313" key="2">
    <source>
        <dbReference type="Proteomes" id="UP000254799"/>
    </source>
</evidence>
<reference evidence="1 2" key="1">
    <citation type="submission" date="2018-06" db="EMBL/GenBank/DDBJ databases">
        <authorList>
            <consortium name="Pathogen Informatics"/>
            <person name="Doyle S."/>
        </authorList>
    </citation>
    <scope>NUCLEOTIDE SEQUENCE [LARGE SCALE GENOMIC DNA]</scope>
    <source>
        <strain evidence="1 2">NCTC8849</strain>
    </source>
</reference>
<gene>
    <name evidence="1" type="ORF">NCTC8849_03298</name>
</gene>
<protein>
    <submittedName>
        <fullName evidence="1">DNA topology modulation protein</fullName>
    </submittedName>
</protein>
<dbReference type="PANTHER" id="PTHR37816">
    <property type="entry name" value="YALI0E33011P"/>
    <property type="match status" value="1"/>
</dbReference>
<sequence>MYARPEDCASLMAGRSGAEWLWRMIYSSVQGRYCSRPKKRQRQVNDIRWRGMTGGTAARKMIQEYRQAESGNRGETEMNINVVGTSGSGKSTLARRLAHRLELPWIELDRLYWRPNWQGAPDEAFFRRHCRRDGHAGLGADGQLQSQPQRLNGVRWICDLGRLWFLAHAAPGGYGGRRAGRGDIRSCGRARATARVFGRSFCSRESIILWTLKTWRQHRRRYRPICRIRNIVIFASSGCAIRGRPRRCSASWKRSVQPGISNFQQYTCELIVSQ</sequence>
<dbReference type="Proteomes" id="UP000254799">
    <property type="component" value="Unassembled WGS sequence"/>
</dbReference>
<dbReference type="Gene3D" id="3.40.50.300">
    <property type="entry name" value="P-loop containing nucleotide triphosphate hydrolases"/>
    <property type="match status" value="1"/>
</dbReference>